<evidence type="ECO:0000256" key="1">
    <source>
        <dbReference type="SAM" id="Phobius"/>
    </source>
</evidence>
<evidence type="ECO:0000313" key="3">
    <source>
        <dbReference type="Proteomes" id="UP000256561"/>
    </source>
</evidence>
<gene>
    <name evidence="2" type="ORF">DXV75_16865</name>
</gene>
<feature type="transmembrane region" description="Helical" evidence="1">
    <location>
        <begin position="339"/>
        <end position="359"/>
    </location>
</feature>
<keyword evidence="1" id="KW-0812">Transmembrane</keyword>
<feature type="transmembrane region" description="Helical" evidence="1">
    <location>
        <begin position="81"/>
        <end position="109"/>
    </location>
</feature>
<name>A0A3D8M2Q3_9ALTE</name>
<dbReference type="OrthoDB" id="6386262at2"/>
<evidence type="ECO:0008006" key="4">
    <source>
        <dbReference type="Google" id="ProtNLM"/>
    </source>
</evidence>
<feature type="transmembrane region" description="Helical" evidence="1">
    <location>
        <begin position="12"/>
        <end position="31"/>
    </location>
</feature>
<feature type="transmembrane region" description="Helical" evidence="1">
    <location>
        <begin position="365"/>
        <end position="386"/>
    </location>
</feature>
<dbReference type="EMBL" id="QRHA01000021">
    <property type="protein sequence ID" value="RDV23890.1"/>
    <property type="molecule type" value="Genomic_DNA"/>
</dbReference>
<comment type="caution">
    <text evidence="2">The sequence shown here is derived from an EMBL/GenBank/DDBJ whole genome shotgun (WGS) entry which is preliminary data.</text>
</comment>
<evidence type="ECO:0000313" key="2">
    <source>
        <dbReference type="EMBL" id="RDV23890.1"/>
    </source>
</evidence>
<dbReference type="RefSeq" id="WP_115594594.1">
    <property type="nucleotide sequence ID" value="NZ_QRHA01000021.1"/>
</dbReference>
<organism evidence="2 3">
    <name type="scientific">Alteromonas aestuariivivens</name>
    <dbReference type="NCBI Taxonomy" id="1938339"/>
    <lineage>
        <taxon>Bacteria</taxon>
        <taxon>Pseudomonadati</taxon>
        <taxon>Pseudomonadota</taxon>
        <taxon>Gammaproteobacteria</taxon>
        <taxon>Alteromonadales</taxon>
        <taxon>Alteromonadaceae</taxon>
        <taxon>Alteromonas/Salinimonas group</taxon>
        <taxon>Alteromonas</taxon>
    </lineage>
</organism>
<feature type="transmembrane region" description="Helical" evidence="1">
    <location>
        <begin position="190"/>
        <end position="209"/>
    </location>
</feature>
<dbReference type="AlphaFoldDB" id="A0A3D8M2Q3"/>
<reference evidence="3" key="1">
    <citation type="submission" date="2018-08" db="EMBL/GenBank/DDBJ databases">
        <authorList>
            <person name="Zhang J."/>
            <person name="Du Z.-J."/>
        </authorList>
    </citation>
    <scope>NUCLEOTIDE SEQUENCE [LARGE SCALE GENOMIC DNA]</scope>
    <source>
        <strain evidence="3">KCTC 52655</strain>
    </source>
</reference>
<accession>A0A3D8M2Q3</accession>
<feature type="transmembrane region" description="Helical" evidence="1">
    <location>
        <begin position="270"/>
        <end position="290"/>
    </location>
</feature>
<feature type="transmembrane region" description="Helical" evidence="1">
    <location>
        <begin position="310"/>
        <end position="332"/>
    </location>
</feature>
<feature type="transmembrane region" description="Helical" evidence="1">
    <location>
        <begin position="132"/>
        <end position="153"/>
    </location>
</feature>
<protein>
    <recommendedName>
        <fullName evidence="4">Polysaccharide biosynthesis protein</fullName>
    </recommendedName>
</protein>
<keyword evidence="1" id="KW-0472">Membrane</keyword>
<feature type="transmembrane region" description="Helical" evidence="1">
    <location>
        <begin position="43"/>
        <end position="61"/>
    </location>
</feature>
<keyword evidence="3" id="KW-1185">Reference proteome</keyword>
<sequence length="397" mass="44771">MSRKGPQSVKYALLTFQVTAFLVPWLTVLYLSSQNDIQGVANYSFLLAMFAPLALVLASPSRNYLISSDRYTIEQAVALRLVLLIAGLVICLVIGVAFGLVTLALAIYLSKTTEFLFDLPLSQCLRRSKTRYLLYLAGMKLTSIFLAMLFAITTGSVEWALLLVSCLFTLVPLNSALFQGRIPRPLYQSLLQILPLSLSTLVFSLYFNIPRYLLGAYGYQGVLAIYTISAFLLAVLLVMNNAFCQSDLHRWRELFESRRFEELNGLLKRAYIRAVLLYCAFQVTQLPGLFDGFWRLHNNLQLQDESYPMIFRWVVLLAIGPLTFSFVNYLLVITQQHKVLLRLTILSAIGTGGLSWLAFQYMGFTLVLWVICASGMAHGAVCLHIYTRCVEREQDGL</sequence>
<dbReference type="Proteomes" id="UP000256561">
    <property type="component" value="Unassembled WGS sequence"/>
</dbReference>
<proteinExistence type="predicted"/>
<feature type="transmembrane region" description="Helical" evidence="1">
    <location>
        <begin position="159"/>
        <end position="178"/>
    </location>
</feature>
<keyword evidence="1" id="KW-1133">Transmembrane helix</keyword>
<feature type="transmembrane region" description="Helical" evidence="1">
    <location>
        <begin position="221"/>
        <end position="243"/>
    </location>
</feature>